<sequence length="206" mass="23851">MDIQEFNRRILQKQEQLKDLVRRKMPVIVGNIAKRHIEDDFRKGGFTHNGFHKWQETERQKNGGKGTDSRYGSLLSGRNHLSGSIEYALDNGTVTVFTRVPYAGIHNQGGMVQTTVTPKMRRFAWAMYYKATGIKRKMKHGGKVRKQREENASKEALNWKRLALTKKTKLTVRIPRRQFMPSTPGTELTKKISDKLQQEIQKIINI</sequence>
<dbReference type="EMBL" id="CZBL01000007">
    <property type="protein sequence ID" value="CUQ16682.1"/>
    <property type="molecule type" value="Genomic_DNA"/>
</dbReference>
<feature type="region of interest" description="Disordered" evidence="1">
    <location>
        <begin position="48"/>
        <end position="71"/>
    </location>
</feature>
<reference evidence="2 4" key="1">
    <citation type="submission" date="2015-09" db="EMBL/GenBank/DDBJ databases">
        <authorList>
            <consortium name="Pathogen Informatics"/>
        </authorList>
    </citation>
    <scope>NUCLEOTIDE SEQUENCE [LARGE SCALE GENOMIC DNA]</scope>
    <source>
        <strain evidence="2 4">2789STDY5834946</strain>
    </source>
</reference>
<dbReference type="Proteomes" id="UP000095725">
    <property type="component" value="Unassembled WGS sequence"/>
</dbReference>
<dbReference type="AlphaFoldDB" id="A0A174U390"/>
<protein>
    <submittedName>
        <fullName evidence="2">Mu-like prophage protein gpG</fullName>
    </submittedName>
</protein>
<evidence type="ECO:0000313" key="5">
    <source>
        <dbReference type="Proteomes" id="UP000491168"/>
    </source>
</evidence>
<dbReference type="Proteomes" id="UP000491168">
    <property type="component" value="Unassembled WGS sequence"/>
</dbReference>
<gene>
    <name evidence="2" type="ORF">ERS852558_02041</name>
    <name evidence="3" type="ORF">F2Y35_21175</name>
</gene>
<evidence type="ECO:0000313" key="4">
    <source>
        <dbReference type="Proteomes" id="UP000095725"/>
    </source>
</evidence>
<reference evidence="3 5" key="2">
    <citation type="journal article" date="2019" name="Nat. Med.">
        <title>A library of human gut bacterial isolates paired with longitudinal multiomics data enables mechanistic microbiome research.</title>
        <authorList>
            <person name="Poyet M."/>
            <person name="Groussin M."/>
            <person name="Gibbons S.M."/>
            <person name="Avila-Pacheco J."/>
            <person name="Jiang X."/>
            <person name="Kearney S.M."/>
            <person name="Perrotta A.R."/>
            <person name="Berdy B."/>
            <person name="Zhao S."/>
            <person name="Lieberman T.D."/>
            <person name="Swanson P.K."/>
            <person name="Smith M."/>
            <person name="Roesemann S."/>
            <person name="Alexander J.E."/>
            <person name="Rich S.A."/>
            <person name="Livny J."/>
            <person name="Vlamakis H."/>
            <person name="Clish C."/>
            <person name="Bullock K."/>
            <person name="Deik A."/>
            <person name="Scott J."/>
            <person name="Pierce K.A."/>
            <person name="Xavier R.J."/>
            <person name="Alm E.J."/>
        </authorList>
    </citation>
    <scope>NUCLEOTIDE SEQUENCE [LARGE SCALE GENOMIC DNA]</scope>
    <source>
        <strain evidence="3 5">BIOML-A21</strain>
    </source>
</reference>
<evidence type="ECO:0000313" key="2">
    <source>
        <dbReference type="EMBL" id="CUQ16682.1"/>
    </source>
</evidence>
<dbReference type="EMBL" id="VVYF01000029">
    <property type="protein sequence ID" value="KAA5486368.1"/>
    <property type="molecule type" value="Genomic_DNA"/>
</dbReference>
<dbReference type="RefSeq" id="WP_055256297.1">
    <property type="nucleotide sequence ID" value="NZ_CP081920.1"/>
</dbReference>
<evidence type="ECO:0000256" key="1">
    <source>
        <dbReference type="SAM" id="MobiDB-lite"/>
    </source>
</evidence>
<evidence type="ECO:0000313" key="3">
    <source>
        <dbReference type="EMBL" id="KAA5486368.1"/>
    </source>
</evidence>
<organism evidence="2 4">
    <name type="scientific">Bacteroides caccae</name>
    <dbReference type="NCBI Taxonomy" id="47678"/>
    <lineage>
        <taxon>Bacteria</taxon>
        <taxon>Pseudomonadati</taxon>
        <taxon>Bacteroidota</taxon>
        <taxon>Bacteroidia</taxon>
        <taxon>Bacteroidales</taxon>
        <taxon>Bacteroidaceae</taxon>
        <taxon>Bacteroides</taxon>
    </lineage>
</organism>
<name>A0A174U390_9BACE</name>
<proteinExistence type="predicted"/>
<accession>A0A174U390</accession>